<proteinExistence type="predicted"/>
<organism evidence="1">
    <name type="scientific">Oikopleura dioica</name>
    <name type="common">Tunicate</name>
    <dbReference type="NCBI Taxonomy" id="34765"/>
    <lineage>
        <taxon>Eukaryota</taxon>
        <taxon>Metazoa</taxon>
        <taxon>Chordata</taxon>
        <taxon>Tunicata</taxon>
        <taxon>Appendicularia</taxon>
        <taxon>Copelata</taxon>
        <taxon>Oikopleuridae</taxon>
        <taxon>Oikopleura</taxon>
    </lineage>
</organism>
<name>E4X6T9_OIKDI</name>
<sequence>MLSASLKRASSSKSKITTWTKLGTPLRPESSLNKSYSIGTQFVHKILSYSGIICSPLKTIDQDGKTVKGLYLAMAGSNISPGKDFLFSPADLDYDLEKAEGQIGLQRDQHSCLI</sequence>
<dbReference type="EMBL" id="FN653027">
    <property type="protein sequence ID" value="CBY07832.1"/>
    <property type="molecule type" value="Genomic_DNA"/>
</dbReference>
<gene>
    <name evidence="1" type="ORF">GSOID_T00003187001</name>
</gene>
<keyword evidence="2" id="KW-1185">Reference proteome</keyword>
<evidence type="ECO:0000313" key="2">
    <source>
        <dbReference type="Proteomes" id="UP000001307"/>
    </source>
</evidence>
<accession>E4X6T9</accession>
<dbReference type="Proteomes" id="UP000001307">
    <property type="component" value="Unassembled WGS sequence"/>
</dbReference>
<reference evidence="1" key="1">
    <citation type="journal article" date="2010" name="Science">
        <title>Plasticity of animal genome architecture unmasked by rapid evolution of a pelagic tunicate.</title>
        <authorList>
            <person name="Denoeud F."/>
            <person name="Henriet S."/>
            <person name="Mungpakdee S."/>
            <person name="Aury J.M."/>
            <person name="Da Silva C."/>
            <person name="Brinkmann H."/>
            <person name="Mikhaleva J."/>
            <person name="Olsen L.C."/>
            <person name="Jubin C."/>
            <person name="Canestro C."/>
            <person name="Bouquet J.M."/>
            <person name="Danks G."/>
            <person name="Poulain J."/>
            <person name="Campsteijn C."/>
            <person name="Adamski M."/>
            <person name="Cross I."/>
            <person name="Yadetie F."/>
            <person name="Muffato M."/>
            <person name="Louis A."/>
            <person name="Butcher S."/>
            <person name="Tsagkogeorga G."/>
            <person name="Konrad A."/>
            <person name="Singh S."/>
            <person name="Jensen M.F."/>
            <person name="Cong E.H."/>
            <person name="Eikeseth-Otteraa H."/>
            <person name="Noel B."/>
            <person name="Anthouard V."/>
            <person name="Porcel B.M."/>
            <person name="Kachouri-Lafond R."/>
            <person name="Nishino A."/>
            <person name="Ugolini M."/>
            <person name="Chourrout P."/>
            <person name="Nishida H."/>
            <person name="Aasland R."/>
            <person name="Huzurbazar S."/>
            <person name="Westhof E."/>
            <person name="Delsuc F."/>
            <person name="Lehrach H."/>
            <person name="Reinhardt R."/>
            <person name="Weissenbach J."/>
            <person name="Roy S.W."/>
            <person name="Artiguenave F."/>
            <person name="Postlethwait J.H."/>
            <person name="Manak J.R."/>
            <person name="Thompson E.M."/>
            <person name="Jaillon O."/>
            <person name="Du Pasquier L."/>
            <person name="Boudinot P."/>
            <person name="Liberles D.A."/>
            <person name="Volff J.N."/>
            <person name="Philippe H."/>
            <person name="Lenhard B."/>
            <person name="Roest Crollius H."/>
            <person name="Wincker P."/>
            <person name="Chourrout D."/>
        </authorList>
    </citation>
    <scope>NUCLEOTIDE SEQUENCE [LARGE SCALE GENOMIC DNA]</scope>
</reference>
<evidence type="ECO:0000313" key="1">
    <source>
        <dbReference type="EMBL" id="CBY07832.1"/>
    </source>
</evidence>
<protein>
    <submittedName>
        <fullName evidence="1">Uncharacterized protein</fullName>
    </submittedName>
</protein>
<dbReference type="AlphaFoldDB" id="E4X6T9"/>
<dbReference type="InParanoid" id="E4X6T9"/>